<feature type="compositionally biased region" description="Basic residues" evidence="6">
    <location>
        <begin position="87"/>
        <end position="103"/>
    </location>
</feature>
<dbReference type="Gene3D" id="2.10.25.10">
    <property type="entry name" value="Laminin"/>
    <property type="match status" value="2"/>
</dbReference>
<feature type="disulfide bond" evidence="5">
    <location>
        <begin position="408"/>
        <end position="435"/>
    </location>
</feature>
<dbReference type="InterPro" id="IPR000742">
    <property type="entry name" value="EGF"/>
</dbReference>
<dbReference type="SUPFAM" id="SSF57196">
    <property type="entry name" value="EGF/Laminin"/>
    <property type="match status" value="1"/>
</dbReference>
<organism evidence="9 10">
    <name type="scientific">Chionoecetes opilio</name>
    <name type="common">Atlantic snow crab</name>
    <name type="synonym">Cancer opilio</name>
    <dbReference type="NCBI Taxonomy" id="41210"/>
    <lineage>
        <taxon>Eukaryota</taxon>
        <taxon>Metazoa</taxon>
        <taxon>Ecdysozoa</taxon>
        <taxon>Arthropoda</taxon>
        <taxon>Crustacea</taxon>
        <taxon>Multicrustacea</taxon>
        <taxon>Malacostraca</taxon>
        <taxon>Eumalacostraca</taxon>
        <taxon>Eucarida</taxon>
        <taxon>Decapoda</taxon>
        <taxon>Pleocyemata</taxon>
        <taxon>Brachyura</taxon>
        <taxon>Eubrachyura</taxon>
        <taxon>Majoidea</taxon>
        <taxon>Majidae</taxon>
        <taxon>Chionoecetes</taxon>
    </lineage>
</organism>
<dbReference type="InterPro" id="IPR035976">
    <property type="entry name" value="Sushi/SCR/CCP_sf"/>
</dbReference>
<feature type="disulfide bond" evidence="5">
    <location>
        <begin position="474"/>
        <end position="501"/>
    </location>
</feature>
<evidence type="ECO:0000313" key="9">
    <source>
        <dbReference type="EMBL" id="KAG0721266.1"/>
    </source>
</evidence>
<evidence type="ECO:0000313" key="10">
    <source>
        <dbReference type="Proteomes" id="UP000770661"/>
    </source>
</evidence>
<evidence type="ECO:0000256" key="2">
    <source>
        <dbReference type="ARBA" id="ARBA00022737"/>
    </source>
</evidence>
<feature type="domain" description="Sushi" evidence="8">
    <location>
        <begin position="380"/>
        <end position="437"/>
    </location>
</feature>
<dbReference type="PROSITE" id="PS50026">
    <property type="entry name" value="EGF_3"/>
    <property type="match status" value="1"/>
</dbReference>
<dbReference type="Pfam" id="PF00008">
    <property type="entry name" value="EGF"/>
    <property type="match status" value="1"/>
</dbReference>
<feature type="domain" description="Sushi" evidence="8">
    <location>
        <begin position="155"/>
        <end position="212"/>
    </location>
</feature>
<dbReference type="PANTHER" id="PTHR45656">
    <property type="entry name" value="PROTEIN CBR-CLEC-78"/>
    <property type="match status" value="1"/>
</dbReference>
<keyword evidence="2" id="KW-0677">Repeat</keyword>
<accession>A0A8J4YCN8</accession>
<dbReference type="SMART" id="SM00181">
    <property type="entry name" value="EGF"/>
    <property type="match status" value="3"/>
</dbReference>
<dbReference type="InterPro" id="IPR000436">
    <property type="entry name" value="Sushi_SCR_CCP_dom"/>
</dbReference>
<feature type="disulfide bond" evidence="4">
    <location>
        <begin position="654"/>
        <end position="664"/>
    </location>
</feature>
<dbReference type="PROSITE" id="PS00022">
    <property type="entry name" value="EGF_1"/>
    <property type="match status" value="1"/>
</dbReference>
<dbReference type="PROSITE" id="PS01186">
    <property type="entry name" value="EGF_2"/>
    <property type="match status" value="1"/>
</dbReference>
<reference evidence="9" key="1">
    <citation type="submission" date="2020-07" db="EMBL/GenBank/DDBJ databases">
        <title>The High-quality genome of the commercially important snow crab, Chionoecetes opilio.</title>
        <authorList>
            <person name="Jeong J.-H."/>
            <person name="Ryu S."/>
        </authorList>
    </citation>
    <scope>NUCLEOTIDE SEQUENCE</scope>
    <source>
        <strain evidence="9">MADBK_172401_WGS</strain>
        <tissue evidence="9">Digestive gland</tissue>
    </source>
</reference>
<feature type="region of interest" description="Disordered" evidence="6">
    <location>
        <begin position="80"/>
        <end position="103"/>
    </location>
</feature>
<dbReference type="PANTHER" id="PTHR45656:SF4">
    <property type="entry name" value="PROTEIN CBR-CLEC-78"/>
    <property type="match status" value="1"/>
</dbReference>
<dbReference type="CDD" id="cd00033">
    <property type="entry name" value="CCP"/>
    <property type="match status" value="8"/>
</dbReference>
<keyword evidence="1" id="KW-0732">Signal</keyword>
<dbReference type="FunFam" id="2.10.25.10:FF:000020">
    <property type="entry name" value="Latent-transforming growth factor beta-binding protein 1"/>
    <property type="match status" value="1"/>
</dbReference>
<dbReference type="SMART" id="SM00032">
    <property type="entry name" value="CCP"/>
    <property type="match status" value="9"/>
</dbReference>
<feature type="region of interest" description="Disordered" evidence="6">
    <location>
        <begin position="18"/>
        <end position="42"/>
    </location>
</feature>
<feature type="disulfide bond" evidence="5">
    <location>
        <begin position="247"/>
        <end position="274"/>
    </location>
</feature>
<feature type="disulfide bond" evidence="4">
    <location>
        <begin position="672"/>
        <end position="681"/>
    </location>
</feature>
<name>A0A8J4YCN8_CHIOP</name>
<dbReference type="Gene3D" id="2.10.70.10">
    <property type="entry name" value="Complement Module, domain 1"/>
    <property type="match status" value="9"/>
</dbReference>
<evidence type="ECO:0000256" key="4">
    <source>
        <dbReference type="PROSITE-ProRule" id="PRU00076"/>
    </source>
</evidence>
<feature type="domain" description="Sushi" evidence="8">
    <location>
        <begin position="213"/>
        <end position="276"/>
    </location>
</feature>
<dbReference type="CDD" id="cd00054">
    <property type="entry name" value="EGF_CA"/>
    <property type="match status" value="1"/>
</dbReference>
<feature type="domain" description="Sushi" evidence="8">
    <location>
        <begin position="317"/>
        <end position="379"/>
    </location>
</feature>
<comment type="caution">
    <text evidence="9">The sequence shown here is derived from an EMBL/GenBank/DDBJ whole genome shotgun (WGS) entry which is preliminary data.</text>
</comment>
<dbReference type="PROSITE" id="PS50923">
    <property type="entry name" value="SUSHI"/>
    <property type="match status" value="7"/>
</dbReference>
<dbReference type="AlphaFoldDB" id="A0A8J4YCN8"/>
<feature type="compositionally biased region" description="Low complexity" evidence="6">
    <location>
        <begin position="18"/>
        <end position="29"/>
    </location>
</feature>
<keyword evidence="5" id="KW-0768">Sushi</keyword>
<feature type="domain" description="EGF-like" evidence="7">
    <location>
        <begin position="650"/>
        <end position="682"/>
    </location>
</feature>
<protein>
    <submittedName>
        <fullName evidence="9">Sushi, von Willebrand factor type A, EGF and pentraxin domain-containing protein 1</fullName>
    </submittedName>
</protein>
<feature type="domain" description="Sushi" evidence="8">
    <location>
        <begin position="82"/>
        <end position="154"/>
    </location>
</feature>
<dbReference type="Pfam" id="PF00084">
    <property type="entry name" value="Sushi"/>
    <property type="match status" value="8"/>
</dbReference>
<evidence type="ECO:0000256" key="1">
    <source>
        <dbReference type="ARBA" id="ARBA00022729"/>
    </source>
</evidence>
<feature type="domain" description="Sushi" evidence="8">
    <location>
        <begin position="446"/>
        <end position="503"/>
    </location>
</feature>
<dbReference type="EMBL" id="JACEEZ010011451">
    <property type="protein sequence ID" value="KAG0721266.1"/>
    <property type="molecule type" value="Genomic_DNA"/>
</dbReference>
<feature type="disulfide bond" evidence="5">
    <location>
        <begin position="350"/>
        <end position="377"/>
    </location>
</feature>
<feature type="domain" description="Sushi" evidence="8">
    <location>
        <begin position="548"/>
        <end position="620"/>
    </location>
</feature>
<dbReference type="SUPFAM" id="SSF57535">
    <property type="entry name" value="Complement control module/SCR domain"/>
    <property type="match status" value="9"/>
</dbReference>
<evidence type="ECO:0000256" key="5">
    <source>
        <dbReference type="PROSITE-ProRule" id="PRU00302"/>
    </source>
</evidence>
<keyword evidence="10" id="KW-1185">Reference proteome</keyword>
<evidence type="ECO:0000259" key="8">
    <source>
        <dbReference type="PROSITE" id="PS50923"/>
    </source>
</evidence>
<evidence type="ECO:0000256" key="3">
    <source>
        <dbReference type="ARBA" id="ARBA00023157"/>
    </source>
</evidence>
<feature type="disulfide bond" evidence="5">
    <location>
        <begin position="183"/>
        <end position="210"/>
    </location>
</feature>
<dbReference type="InterPro" id="IPR051277">
    <property type="entry name" value="SEZ6_CSMD_C4BPB_Regulators"/>
</dbReference>
<sequence>MLPAILASSNVLLSSRCVSSSTSASRASSRQAGNWKEVARDPGQQLLSSRRAAVEWLRQDEETSVEEEVVNEVDDEEVEAWGFSPKPQKRKKKKGKKNKRKKNRRVLSRMIEKIYRVDDEISWDCNEGYETEGSAKAVCLESGRWSTEPPRCRRVSCGPPSYPSQATVNVTNFVYGGTATYTCREGYIMQGVGTLSCEADGSWSSEAPSCSPVVCGPPSTPALSTTNFVVAEHGVKYGYSSTVTYSCPEGYELQGGEYQVCEADGAWHGAAHTCVEVKCDALPYLLYGAALSSEGVFPQTATLSCHPGYILYGDQVAMCSLGQWLDYNGAALGKITAKHFSFGSIANYSCMYGYMLVGNPSVECVADATWKGEIPVCHPVDCGPLEGPSNGRLDSHYTVLHSRASYQCDPGYQLFGDQARTCTSNATWSGDAPQCFRECPCFLICKDCGEMKAPKHGFAMGVGTHYGDQVRFRCQQGYSLQGEALVTCQASGGWSSLTPTCQGVKCGPPPSPPNTVNSSHTQVTVMEYQDRIFYTCLDGFIMRGDLTATCLETGQWAHVRGQSVVWKTNSEQQGIVIIGRSFYYKDRVRYRCPPGKVTNGSSVLTCLDDGSWSGVPTCVSNCGRRCLNGGVCLTDYVCSCPPGYVGDHCQNALCPLPCLHGGVCTGPHRCTCLPGYSGSRCHKSVCERGCGYGGRCIGPNVCHCGQGNIAPSCDDEGDYEYDYGYYDGYDAGAEQETTVLEEPDFGDVGFVTPA</sequence>
<evidence type="ECO:0000256" key="6">
    <source>
        <dbReference type="SAM" id="MobiDB-lite"/>
    </source>
</evidence>
<keyword evidence="3 4" id="KW-1015">Disulfide bond</keyword>
<comment type="caution">
    <text evidence="4">Lacks conserved residue(s) required for the propagation of feature annotation.</text>
</comment>
<dbReference type="OrthoDB" id="6515930at2759"/>
<gene>
    <name evidence="9" type="primary">Svep1_6</name>
    <name evidence="9" type="ORF">GWK47_046796</name>
</gene>
<feature type="disulfide bond" evidence="5">
    <location>
        <begin position="125"/>
        <end position="152"/>
    </location>
</feature>
<proteinExistence type="predicted"/>
<dbReference type="Proteomes" id="UP000770661">
    <property type="component" value="Unassembled WGS sequence"/>
</dbReference>
<evidence type="ECO:0000259" key="7">
    <source>
        <dbReference type="PROSITE" id="PS50026"/>
    </source>
</evidence>
<keyword evidence="4" id="KW-0245">EGF-like domain</keyword>